<name>A0A173UHX1_ANAHA</name>
<evidence type="ECO:0000259" key="3">
    <source>
        <dbReference type="Pfam" id="PF13649"/>
    </source>
</evidence>
<evidence type="ECO:0000256" key="1">
    <source>
        <dbReference type="ARBA" id="ARBA00022603"/>
    </source>
</evidence>
<dbReference type="InterPro" id="IPR041698">
    <property type="entry name" value="Methyltransf_25"/>
</dbReference>
<dbReference type="GO" id="GO:0032259">
    <property type="term" value="P:methylation"/>
    <property type="evidence" value="ECO:0007669"/>
    <property type="project" value="UniProtKB-KW"/>
</dbReference>
<dbReference type="GO" id="GO:0008168">
    <property type="term" value="F:methyltransferase activity"/>
    <property type="evidence" value="ECO:0007669"/>
    <property type="project" value="UniProtKB-KW"/>
</dbReference>
<dbReference type="PANTHER" id="PTHR43861">
    <property type="entry name" value="TRANS-ACONITATE 2-METHYLTRANSFERASE-RELATED"/>
    <property type="match status" value="1"/>
</dbReference>
<dbReference type="Proteomes" id="UP000095598">
    <property type="component" value="Unassembled WGS sequence"/>
</dbReference>
<dbReference type="InterPro" id="IPR029063">
    <property type="entry name" value="SAM-dependent_MTases_sf"/>
</dbReference>
<protein>
    <submittedName>
        <fullName evidence="4">Tellurite resistance protein TehB</fullName>
    </submittedName>
</protein>
<evidence type="ECO:0000313" key="5">
    <source>
        <dbReference type="Proteomes" id="UP000095598"/>
    </source>
</evidence>
<dbReference type="EMBL" id="CYXT01000028">
    <property type="protein sequence ID" value="CUN14424.1"/>
    <property type="molecule type" value="Genomic_DNA"/>
</dbReference>
<sequence length="199" mass="23200">MNNKTINYYNKYTKSFIQTTRSVDFTNIQNKFLSYLPSCASILDFGCGSGRDTKYFLKRNYNVTAIDGSEEICKEASKYTGIKVKQMLFEELNDQNIYDGIWACASILHLSKNDLFRVFHKMNQALKENGIIYTSFKYGEFEGERNGRYFTDFTEDSLKEFILQIPQLQIKEIWTTGDVREGRGDERWLNILICKGKIS</sequence>
<proteinExistence type="predicted"/>
<accession>A0A173UHX1</accession>
<dbReference type="SUPFAM" id="SSF53335">
    <property type="entry name" value="S-adenosyl-L-methionine-dependent methyltransferases"/>
    <property type="match status" value="1"/>
</dbReference>
<dbReference type="Pfam" id="PF13649">
    <property type="entry name" value="Methyltransf_25"/>
    <property type="match status" value="1"/>
</dbReference>
<gene>
    <name evidence="4" type="ORF">ERS852425_02907</name>
</gene>
<dbReference type="PANTHER" id="PTHR43861:SF1">
    <property type="entry name" value="TRANS-ACONITATE 2-METHYLTRANSFERASE"/>
    <property type="match status" value="1"/>
</dbReference>
<dbReference type="AlphaFoldDB" id="A0A173UHX1"/>
<organism evidence="4 5">
    <name type="scientific">Anaerostipes hadrus</name>
    <dbReference type="NCBI Taxonomy" id="649756"/>
    <lineage>
        <taxon>Bacteria</taxon>
        <taxon>Bacillati</taxon>
        <taxon>Bacillota</taxon>
        <taxon>Clostridia</taxon>
        <taxon>Lachnospirales</taxon>
        <taxon>Lachnospiraceae</taxon>
        <taxon>Anaerostipes</taxon>
    </lineage>
</organism>
<evidence type="ECO:0000313" key="4">
    <source>
        <dbReference type="EMBL" id="CUN14424.1"/>
    </source>
</evidence>
<feature type="domain" description="Methyltransferase" evidence="3">
    <location>
        <begin position="42"/>
        <end position="130"/>
    </location>
</feature>
<reference evidence="4 5" key="1">
    <citation type="submission" date="2015-09" db="EMBL/GenBank/DDBJ databases">
        <authorList>
            <consortium name="Pathogen Informatics"/>
        </authorList>
    </citation>
    <scope>NUCLEOTIDE SEQUENCE [LARGE SCALE GENOMIC DNA]</scope>
    <source>
        <strain evidence="4 5">2789STDY5608868</strain>
    </source>
</reference>
<evidence type="ECO:0000256" key="2">
    <source>
        <dbReference type="ARBA" id="ARBA00022679"/>
    </source>
</evidence>
<dbReference type="RefSeq" id="WP_055259657.1">
    <property type="nucleotide sequence ID" value="NZ_CYXT01000028.1"/>
</dbReference>
<dbReference type="Gene3D" id="3.40.50.150">
    <property type="entry name" value="Vaccinia Virus protein VP39"/>
    <property type="match status" value="1"/>
</dbReference>
<dbReference type="CDD" id="cd02440">
    <property type="entry name" value="AdoMet_MTases"/>
    <property type="match status" value="1"/>
</dbReference>
<keyword evidence="1" id="KW-0489">Methyltransferase</keyword>
<keyword evidence="2" id="KW-0808">Transferase</keyword>